<reference evidence="2" key="1">
    <citation type="journal article" date="2015" name="PLoS Genet.">
        <title>The dynamic genome and transcriptome of the human fungal pathogen Blastomyces and close relative Emmonsia.</title>
        <authorList>
            <person name="Munoz J.F."/>
            <person name="Gauthier G.M."/>
            <person name="Desjardins C.A."/>
            <person name="Gallo J.E."/>
            <person name="Holder J."/>
            <person name="Sullivan T.D."/>
            <person name="Marty A.J."/>
            <person name="Carmen J.C."/>
            <person name="Chen Z."/>
            <person name="Ding L."/>
            <person name="Gujja S."/>
            <person name="Magrini V."/>
            <person name="Misas E."/>
            <person name="Mitreva M."/>
            <person name="Priest M."/>
            <person name="Saif S."/>
            <person name="Whiston E.A."/>
            <person name="Young S."/>
            <person name="Zeng Q."/>
            <person name="Goldman W.E."/>
            <person name="Mardis E.R."/>
            <person name="Taylor J.W."/>
            <person name="McEwen J.G."/>
            <person name="Clay O.K."/>
            <person name="Klein B.S."/>
            <person name="Cuomo C.A."/>
        </authorList>
    </citation>
    <scope>NUCLEOTIDE SEQUENCE [LARGE SCALE GENOMIC DNA]</scope>
    <source>
        <strain evidence="2">UAMH 139</strain>
    </source>
</reference>
<organism evidence="1 2">
    <name type="scientific">Blastomyces silverae</name>
    <dbReference type="NCBI Taxonomy" id="2060906"/>
    <lineage>
        <taxon>Eukaryota</taxon>
        <taxon>Fungi</taxon>
        <taxon>Dikarya</taxon>
        <taxon>Ascomycota</taxon>
        <taxon>Pezizomycotina</taxon>
        <taxon>Eurotiomycetes</taxon>
        <taxon>Eurotiomycetidae</taxon>
        <taxon>Onygenales</taxon>
        <taxon>Ajellomycetaceae</taxon>
        <taxon>Blastomyces</taxon>
    </lineage>
</organism>
<dbReference type="EMBL" id="LDEV01001499">
    <property type="protein sequence ID" value="KLJ11535.1"/>
    <property type="molecule type" value="Genomic_DNA"/>
</dbReference>
<proteinExistence type="predicted"/>
<protein>
    <submittedName>
        <fullName evidence="1">Uncharacterized protein</fullName>
    </submittedName>
</protein>
<comment type="caution">
    <text evidence="1">The sequence shown here is derived from an EMBL/GenBank/DDBJ whole genome shotgun (WGS) entry which is preliminary data.</text>
</comment>
<name>A0A0H1BJL2_9EURO</name>
<dbReference type="Proteomes" id="UP000053573">
    <property type="component" value="Unassembled WGS sequence"/>
</dbReference>
<accession>A0A0H1BJL2</accession>
<keyword evidence="2" id="KW-1185">Reference proteome</keyword>
<evidence type="ECO:0000313" key="2">
    <source>
        <dbReference type="Proteomes" id="UP000053573"/>
    </source>
</evidence>
<dbReference type="AlphaFoldDB" id="A0A0H1BJL2"/>
<evidence type="ECO:0000313" key="1">
    <source>
        <dbReference type="EMBL" id="KLJ11535.1"/>
    </source>
</evidence>
<sequence length="104" mass="11893">MFLERKVDKRRLEKLITGFHRLCRSLFRRLDRRHDCRPGLVSCGSRDRTDQRTASSMIPASYPLWVESSMICTCLESLVVFPAPIAALVSHASHILVKIAHMLS</sequence>
<gene>
    <name evidence="1" type="ORF">EMPG_13276</name>
</gene>